<protein>
    <recommendedName>
        <fullName evidence="3">EF-hand domain-containing protein</fullName>
    </recommendedName>
</protein>
<feature type="compositionally biased region" description="Basic and acidic residues" evidence="1">
    <location>
        <begin position="122"/>
        <end position="134"/>
    </location>
</feature>
<dbReference type="Pfam" id="PF13202">
    <property type="entry name" value="EF-hand_5"/>
    <property type="match status" value="4"/>
</dbReference>
<feature type="compositionally biased region" description="Basic and acidic residues" evidence="1">
    <location>
        <begin position="89"/>
        <end position="110"/>
    </location>
</feature>
<dbReference type="Proteomes" id="UP000613582">
    <property type="component" value="Unassembled WGS sequence"/>
</dbReference>
<name>A0A8J2Y676_9PROT</name>
<dbReference type="InterPro" id="IPR011992">
    <property type="entry name" value="EF-hand-dom_pair"/>
</dbReference>
<dbReference type="InterPro" id="IPR002048">
    <property type="entry name" value="EF_hand_dom"/>
</dbReference>
<accession>A0A8J2Y676</accession>
<gene>
    <name evidence="4" type="ORF">GCM10011342_14280</name>
</gene>
<evidence type="ECO:0000256" key="1">
    <source>
        <dbReference type="SAM" id="MobiDB-lite"/>
    </source>
</evidence>
<evidence type="ECO:0000256" key="2">
    <source>
        <dbReference type="SAM" id="SignalP"/>
    </source>
</evidence>
<dbReference type="AlphaFoldDB" id="A0A8J2Y676"/>
<reference evidence="4" key="2">
    <citation type="submission" date="2020-09" db="EMBL/GenBank/DDBJ databases">
        <authorList>
            <person name="Sun Q."/>
            <person name="Zhou Y."/>
        </authorList>
    </citation>
    <scope>NUCLEOTIDE SEQUENCE</scope>
    <source>
        <strain evidence="4">CGMCC 1.12921</strain>
    </source>
</reference>
<dbReference type="PROSITE" id="PS50222">
    <property type="entry name" value="EF_HAND_2"/>
    <property type="match status" value="1"/>
</dbReference>
<organism evidence="4 5">
    <name type="scientific">Aquisalinus flavus</name>
    <dbReference type="NCBI Taxonomy" id="1526572"/>
    <lineage>
        <taxon>Bacteria</taxon>
        <taxon>Pseudomonadati</taxon>
        <taxon>Pseudomonadota</taxon>
        <taxon>Alphaproteobacteria</taxon>
        <taxon>Parvularculales</taxon>
        <taxon>Parvularculaceae</taxon>
        <taxon>Aquisalinus</taxon>
    </lineage>
</organism>
<dbReference type="SUPFAM" id="SSF47473">
    <property type="entry name" value="EF-hand"/>
    <property type="match status" value="1"/>
</dbReference>
<evidence type="ECO:0000313" key="5">
    <source>
        <dbReference type="Proteomes" id="UP000613582"/>
    </source>
</evidence>
<feature type="compositionally biased region" description="Basic and acidic residues" evidence="1">
    <location>
        <begin position="143"/>
        <end position="174"/>
    </location>
</feature>
<reference evidence="4" key="1">
    <citation type="journal article" date="2014" name="Int. J. Syst. Evol. Microbiol.">
        <title>Complete genome sequence of Corynebacterium casei LMG S-19264T (=DSM 44701T), isolated from a smear-ripened cheese.</title>
        <authorList>
            <consortium name="US DOE Joint Genome Institute (JGI-PGF)"/>
            <person name="Walter F."/>
            <person name="Albersmeier A."/>
            <person name="Kalinowski J."/>
            <person name="Ruckert C."/>
        </authorList>
    </citation>
    <scope>NUCLEOTIDE SEQUENCE</scope>
    <source>
        <strain evidence="4">CGMCC 1.12921</strain>
    </source>
</reference>
<dbReference type="GO" id="GO:0005509">
    <property type="term" value="F:calcium ion binding"/>
    <property type="evidence" value="ECO:0007669"/>
    <property type="project" value="InterPro"/>
</dbReference>
<proteinExistence type="predicted"/>
<feature type="region of interest" description="Disordered" evidence="1">
    <location>
        <begin position="89"/>
        <end position="174"/>
    </location>
</feature>
<feature type="chain" id="PRO_5035167988" description="EF-hand domain-containing protein" evidence="2">
    <location>
        <begin position="20"/>
        <end position="174"/>
    </location>
</feature>
<evidence type="ECO:0000313" key="4">
    <source>
        <dbReference type="EMBL" id="GGD06550.1"/>
    </source>
</evidence>
<dbReference type="PROSITE" id="PS00018">
    <property type="entry name" value="EF_HAND_1"/>
    <property type="match status" value="2"/>
</dbReference>
<sequence length="174" mass="18829">MLIAAGSLAALSISTAAMAQGDRGKDMFERVDTNGDGVITPAERDAAKLAMFIELDADGNGYVTEEEMKAAQEARRTGMKERMAERIAERRAGAGNEARDRGNPVDRLDTDGDGVISQAEFLAHEPEHLDKVDTDGDGNITRAEADAAREAMRETMKQRWADRKSGKSGTGRED</sequence>
<dbReference type="EMBL" id="BMGH01000001">
    <property type="protein sequence ID" value="GGD06550.1"/>
    <property type="molecule type" value="Genomic_DNA"/>
</dbReference>
<comment type="caution">
    <text evidence="4">The sequence shown here is derived from an EMBL/GenBank/DDBJ whole genome shotgun (WGS) entry which is preliminary data.</text>
</comment>
<feature type="signal peptide" evidence="2">
    <location>
        <begin position="1"/>
        <end position="19"/>
    </location>
</feature>
<evidence type="ECO:0000259" key="3">
    <source>
        <dbReference type="PROSITE" id="PS50222"/>
    </source>
</evidence>
<dbReference type="InterPro" id="IPR018247">
    <property type="entry name" value="EF_Hand_1_Ca_BS"/>
</dbReference>
<keyword evidence="2" id="KW-0732">Signal</keyword>
<keyword evidence="5" id="KW-1185">Reference proteome</keyword>
<feature type="domain" description="EF-hand" evidence="3">
    <location>
        <begin position="43"/>
        <end position="78"/>
    </location>
</feature>
<dbReference type="Gene3D" id="1.10.238.10">
    <property type="entry name" value="EF-hand"/>
    <property type="match status" value="2"/>
</dbReference>